<reference evidence="1 2" key="1">
    <citation type="submission" date="2018-03" db="EMBL/GenBank/DDBJ databases">
        <title>Genomic Encyclopedia of Archaeal and Bacterial Type Strains, Phase II (KMG-II): from individual species to whole genera.</title>
        <authorList>
            <person name="Goeker M."/>
        </authorList>
    </citation>
    <scope>NUCLEOTIDE SEQUENCE [LARGE SCALE GENOMIC DNA]</scope>
    <source>
        <strain evidence="1 2">DSM 28057</strain>
    </source>
</reference>
<proteinExistence type="predicted"/>
<protein>
    <submittedName>
        <fullName evidence="1">Uncharacterized protein</fullName>
    </submittedName>
</protein>
<comment type="caution">
    <text evidence="1">The sequence shown here is derived from an EMBL/GenBank/DDBJ whole genome shotgun (WGS) entry which is preliminary data.</text>
</comment>
<dbReference type="EMBL" id="PYGF01000008">
    <property type="protein sequence ID" value="PSL03012.1"/>
    <property type="molecule type" value="Genomic_DNA"/>
</dbReference>
<keyword evidence="2" id="KW-1185">Reference proteome</keyword>
<dbReference type="Proteomes" id="UP000240708">
    <property type="component" value="Unassembled WGS sequence"/>
</dbReference>
<name>A0A2P8E0L0_9BACT</name>
<evidence type="ECO:0000313" key="1">
    <source>
        <dbReference type="EMBL" id="PSL03012.1"/>
    </source>
</evidence>
<dbReference type="AlphaFoldDB" id="A0A2P8E0L0"/>
<gene>
    <name evidence="1" type="ORF">CLV48_108121</name>
</gene>
<organism evidence="1 2">
    <name type="scientific">Cecembia rubra</name>
    <dbReference type="NCBI Taxonomy" id="1485585"/>
    <lineage>
        <taxon>Bacteria</taxon>
        <taxon>Pseudomonadati</taxon>
        <taxon>Bacteroidota</taxon>
        <taxon>Cytophagia</taxon>
        <taxon>Cytophagales</taxon>
        <taxon>Cyclobacteriaceae</taxon>
        <taxon>Cecembia</taxon>
    </lineage>
</organism>
<evidence type="ECO:0000313" key="2">
    <source>
        <dbReference type="Proteomes" id="UP000240708"/>
    </source>
</evidence>
<sequence>MAEIKELFSAFRGIIEKYNPDHYASSTKETRTYLYGGQP</sequence>
<accession>A0A2P8E0L0</accession>